<reference evidence="1" key="1">
    <citation type="submission" date="2021-02" db="EMBL/GenBank/DDBJ databases">
        <authorList>
            <person name="Nowell W R."/>
        </authorList>
    </citation>
    <scope>NUCLEOTIDE SEQUENCE</scope>
</reference>
<sequence length="70" mass="7899">MSLGTIYGKLETCKALPMPYMKQLCTNVHSVKTFVDLLRLFVNVEQLDLSIKLSVEFTDLSTSKQGTILF</sequence>
<comment type="caution">
    <text evidence="1">The sequence shown here is derived from an EMBL/GenBank/DDBJ whole genome shotgun (WGS) entry which is preliminary data.</text>
</comment>
<organism evidence="1 2">
    <name type="scientific">Adineta ricciae</name>
    <name type="common">Rotifer</name>
    <dbReference type="NCBI Taxonomy" id="249248"/>
    <lineage>
        <taxon>Eukaryota</taxon>
        <taxon>Metazoa</taxon>
        <taxon>Spiralia</taxon>
        <taxon>Gnathifera</taxon>
        <taxon>Rotifera</taxon>
        <taxon>Eurotatoria</taxon>
        <taxon>Bdelloidea</taxon>
        <taxon>Adinetida</taxon>
        <taxon>Adinetidae</taxon>
        <taxon>Adineta</taxon>
    </lineage>
</organism>
<proteinExistence type="predicted"/>
<dbReference type="EMBL" id="CAJNOJ010000272">
    <property type="protein sequence ID" value="CAF1358889.1"/>
    <property type="molecule type" value="Genomic_DNA"/>
</dbReference>
<protein>
    <submittedName>
        <fullName evidence="1">Uncharacterized protein</fullName>
    </submittedName>
</protein>
<evidence type="ECO:0000313" key="2">
    <source>
        <dbReference type="Proteomes" id="UP000663852"/>
    </source>
</evidence>
<evidence type="ECO:0000313" key="1">
    <source>
        <dbReference type="EMBL" id="CAF1358889.1"/>
    </source>
</evidence>
<accession>A0A815HSB8</accession>
<dbReference type="AlphaFoldDB" id="A0A815HSB8"/>
<name>A0A815HSB8_ADIRI</name>
<dbReference type="Proteomes" id="UP000663852">
    <property type="component" value="Unassembled WGS sequence"/>
</dbReference>
<gene>
    <name evidence="1" type="ORF">EDS130_LOCUS33701</name>
</gene>